<feature type="region of interest" description="Disordered" evidence="1">
    <location>
        <begin position="690"/>
        <end position="715"/>
    </location>
</feature>
<feature type="compositionally biased region" description="Polar residues" evidence="1">
    <location>
        <begin position="83"/>
        <end position="93"/>
    </location>
</feature>
<feature type="compositionally biased region" description="Low complexity" evidence="1">
    <location>
        <begin position="62"/>
        <end position="74"/>
    </location>
</feature>
<feature type="compositionally biased region" description="Basic residues" evidence="1">
    <location>
        <begin position="39"/>
        <end position="49"/>
    </location>
</feature>
<keyword evidence="3" id="KW-1185">Reference proteome</keyword>
<proteinExistence type="predicted"/>
<accession>A0AA40ARU2</accession>
<dbReference type="AlphaFoldDB" id="A0AA40ARU2"/>
<evidence type="ECO:0000256" key="1">
    <source>
        <dbReference type="SAM" id="MobiDB-lite"/>
    </source>
</evidence>
<organism evidence="2 3">
    <name type="scientific">Lasiosphaeris hirsuta</name>
    <dbReference type="NCBI Taxonomy" id="260670"/>
    <lineage>
        <taxon>Eukaryota</taxon>
        <taxon>Fungi</taxon>
        <taxon>Dikarya</taxon>
        <taxon>Ascomycota</taxon>
        <taxon>Pezizomycotina</taxon>
        <taxon>Sordariomycetes</taxon>
        <taxon>Sordariomycetidae</taxon>
        <taxon>Sordariales</taxon>
        <taxon>Lasiosphaeriaceae</taxon>
        <taxon>Lasiosphaeris</taxon>
    </lineage>
</organism>
<feature type="region of interest" description="Disordered" evidence="1">
    <location>
        <begin position="580"/>
        <end position="656"/>
    </location>
</feature>
<gene>
    <name evidence="2" type="ORF">B0H67DRAFT_577443</name>
</gene>
<feature type="compositionally biased region" description="Acidic residues" evidence="1">
    <location>
        <begin position="758"/>
        <end position="769"/>
    </location>
</feature>
<name>A0AA40ARU2_9PEZI</name>
<evidence type="ECO:0000313" key="3">
    <source>
        <dbReference type="Proteomes" id="UP001172102"/>
    </source>
</evidence>
<feature type="region of interest" description="Disordered" evidence="1">
    <location>
        <begin position="373"/>
        <end position="395"/>
    </location>
</feature>
<protein>
    <submittedName>
        <fullName evidence="2">Uncharacterized protein</fullName>
    </submittedName>
</protein>
<feature type="compositionally biased region" description="Basic and acidic residues" evidence="1">
    <location>
        <begin position="497"/>
        <end position="510"/>
    </location>
</feature>
<feature type="region of interest" description="Disordered" evidence="1">
    <location>
        <begin position="98"/>
        <end position="117"/>
    </location>
</feature>
<evidence type="ECO:0000313" key="2">
    <source>
        <dbReference type="EMBL" id="KAK0720824.1"/>
    </source>
</evidence>
<sequence length="781" mass="85807">MDSLPSCLGRWEELVVSQKLSKYFTMNWTAGQLHRSCHSRLRKTNSARQRQKEKEHTDKRPSSISFLRSISSSSRRSRASHDPGSSPNHHSSHFLSATRADHSKKQPNAPATSEEQPLLPTIRGFLAEQAAAVTSGSLGNPAQYDEQALERMRKRLLVKKDWGTARVLELTSASLKRPRLSLQNENLAGDACDARKRLARLPKYVQDRKHEVQARALHRHDMKIRIGSRERRLGESSTINRSSATHPVTEMRDLLTDQVPLPRDLSDSWRLDAPRQGNKLHPSTLPMRNTVAGGEYEDSLPSNCALQHFLGSPPTIFQPVPLRAIPAHMYSIDTLESANTNSTLAQVGQIISPIPASQKAENATWMDWLEHPTSDISNDEADDGSREPLEGLRVSPGVRERYRTVREPSQELPVWGNVTLAKDVIGVSSGEPPGISKPSSSSDCSRILSQYEDLISKIGQPQEHPELDVSQCQPSPDKSSNDEEGGSIHADAICPESPKDLRQADRDPSEADLDKAWKMFVFGDENTDEVEEEAFSEAKHDAARDLQPCDCSTCVTPKPLSDLGGLSNIAAAGTMYSHDNHGGLSEVSDELLSDSSASASRKATPEPWPTGKASDPTSGGADMALQPQSIWADAGSSTPEIEDHTVNDPDDNNLAPTETEFIESIIPEAPTSPAFKTASVATSMVVEAARSEAGPREPHFRFARPKPFVGNRSVPAHLKRPAETVAPFITLTKRTSRLRRRARDGRADIRALPNYSDDPIEDIENDDDPPPPSLFGALELV</sequence>
<reference evidence="2" key="1">
    <citation type="submission" date="2023-06" db="EMBL/GenBank/DDBJ databases">
        <title>Genome-scale phylogeny and comparative genomics of the fungal order Sordariales.</title>
        <authorList>
            <consortium name="Lawrence Berkeley National Laboratory"/>
            <person name="Hensen N."/>
            <person name="Bonometti L."/>
            <person name="Westerberg I."/>
            <person name="Brannstrom I.O."/>
            <person name="Guillou S."/>
            <person name="Cros-Aarteil S."/>
            <person name="Calhoun S."/>
            <person name="Haridas S."/>
            <person name="Kuo A."/>
            <person name="Mondo S."/>
            <person name="Pangilinan J."/>
            <person name="Riley R."/>
            <person name="Labutti K."/>
            <person name="Andreopoulos B."/>
            <person name="Lipzen A."/>
            <person name="Chen C."/>
            <person name="Yanf M."/>
            <person name="Daum C."/>
            <person name="Ng V."/>
            <person name="Clum A."/>
            <person name="Steindorff A."/>
            <person name="Ohm R."/>
            <person name="Martin F."/>
            <person name="Silar P."/>
            <person name="Natvig D."/>
            <person name="Lalanne C."/>
            <person name="Gautier V."/>
            <person name="Ament-Velasquez S.L."/>
            <person name="Kruys A."/>
            <person name="Hutchinson M.I."/>
            <person name="Powell A.J."/>
            <person name="Barry K."/>
            <person name="Miller A.N."/>
            <person name="Grigoriev I.V."/>
            <person name="Debuchy R."/>
            <person name="Gladieux P."/>
            <person name="Thoren M.H."/>
            <person name="Johannesson H."/>
        </authorList>
    </citation>
    <scope>NUCLEOTIDE SEQUENCE</scope>
    <source>
        <strain evidence="2">SMH4607-1</strain>
    </source>
</reference>
<feature type="compositionally biased region" description="Basic and acidic residues" evidence="1">
    <location>
        <begin position="690"/>
        <end position="700"/>
    </location>
</feature>
<dbReference type="Proteomes" id="UP001172102">
    <property type="component" value="Unassembled WGS sequence"/>
</dbReference>
<dbReference type="EMBL" id="JAUKUA010000003">
    <property type="protein sequence ID" value="KAK0720824.1"/>
    <property type="molecule type" value="Genomic_DNA"/>
</dbReference>
<feature type="region of interest" description="Disordered" evidence="1">
    <location>
        <begin position="462"/>
        <end position="510"/>
    </location>
</feature>
<feature type="compositionally biased region" description="Basic and acidic residues" evidence="1">
    <location>
        <begin position="50"/>
        <end position="61"/>
    </location>
</feature>
<feature type="region of interest" description="Disordered" evidence="1">
    <location>
        <begin position="739"/>
        <end position="781"/>
    </location>
</feature>
<comment type="caution">
    <text evidence="2">The sequence shown here is derived from an EMBL/GenBank/DDBJ whole genome shotgun (WGS) entry which is preliminary data.</text>
</comment>
<feature type="region of interest" description="Disordered" evidence="1">
    <location>
        <begin position="39"/>
        <end position="93"/>
    </location>
</feature>